<dbReference type="EMBL" id="CAJNAS010000014">
    <property type="protein sequence ID" value="CAE6928497.1"/>
    <property type="molecule type" value="Genomic_DNA"/>
</dbReference>
<comment type="caution">
    <text evidence="2">The sequence shown here is derived from an EMBL/GenBank/DDBJ whole genome shotgun (WGS) entry which is preliminary data.</text>
</comment>
<name>A0A9N8MZZ9_9BURK</name>
<gene>
    <name evidence="2" type="ORF">R70211_04939</name>
</gene>
<protein>
    <submittedName>
        <fullName evidence="2">Uncharacterized protein</fullName>
    </submittedName>
</protein>
<feature type="region of interest" description="Disordered" evidence="1">
    <location>
        <begin position="1"/>
        <end position="38"/>
    </location>
</feature>
<feature type="compositionally biased region" description="Polar residues" evidence="1">
    <location>
        <begin position="12"/>
        <end position="37"/>
    </location>
</feature>
<evidence type="ECO:0000313" key="2">
    <source>
        <dbReference type="EMBL" id="CAE6928497.1"/>
    </source>
</evidence>
<dbReference type="Proteomes" id="UP000675121">
    <property type="component" value="Unassembled WGS sequence"/>
</dbReference>
<reference evidence="2" key="1">
    <citation type="submission" date="2021-02" db="EMBL/GenBank/DDBJ databases">
        <authorList>
            <person name="Vanwijnsberghe S."/>
        </authorList>
    </citation>
    <scope>NUCLEOTIDE SEQUENCE</scope>
    <source>
        <strain evidence="2">R-70211</strain>
    </source>
</reference>
<evidence type="ECO:0000256" key="1">
    <source>
        <dbReference type="SAM" id="MobiDB-lite"/>
    </source>
</evidence>
<keyword evidence="3" id="KW-1185">Reference proteome</keyword>
<sequence>MMPGRIVGTAGESGSQHQRNQQNTVHRFSGQNENNGNEAPRVYLQFTFDDAAPRSLPPAILLRVT</sequence>
<organism evidence="2 3">
    <name type="scientific">Paraburkholderia domus</name>
    <dbReference type="NCBI Taxonomy" id="2793075"/>
    <lineage>
        <taxon>Bacteria</taxon>
        <taxon>Pseudomonadati</taxon>
        <taxon>Pseudomonadota</taxon>
        <taxon>Betaproteobacteria</taxon>
        <taxon>Burkholderiales</taxon>
        <taxon>Burkholderiaceae</taxon>
        <taxon>Paraburkholderia</taxon>
    </lineage>
</organism>
<accession>A0A9N8MZZ9</accession>
<evidence type="ECO:0000313" key="3">
    <source>
        <dbReference type="Proteomes" id="UP000675121"/>
    </source>
</evidence>
<proteinExistence type="predicted"/>
<dbReference type="AlphaFoldDB" id="A0A9N8MZZ9"/>